<organism evidence="1 2">
    <name type="scientific">Liquorilactobacillus satsumensis DSM 16230 = JCM 12392</name>
    <dbReference type="NCBI Taxonomy" id="1423801"/>
    <lineage>
        <taxon>Bacteria</taxon>
        <taxon>Bacillati</taxon>
        <taxon>Bacillota</taxon>
        <taxon>Bacilli</taxon>
        <taxon>Lactobacillales</taxon>
        <taxon>Lactobacillaceae</taxon>
        <taxon>Liquorilactobacillus</taxon>
    </lineage>
</organism>
<evidence type="ECO:0000313" key="1">
    <source>
        <dbReference type="EMBL" id="KRM00349.1"/>
    </source>
</evidence>
<gene>
    <name evidence="1" type="ORF">FD50_GL001224</name>
</gene>
<evidence type="ECO:0000313" key="2">
    <source>
        <dbReference type="Proteomes" id="UP000051166"/>
    </source>
</evidence>
<dbReference type="InterPro" id="IPR013321">
    <property type="entry name" value="Arc_rbn_hlx_hlx"/>
</dbReference>
<comment type="caution">
    <text evidence="1">The sequence shown here is derived from an EMBL/GenBank/DDBJ whole genome shotgun (WGS) entry which is preliminary data.</text>
</comment>
<dbReference type="RefSeq" id="WP_054758119.1">
    <property type="nucleotide sequence ID" value="NZ_AZFQ01000010.1"/>
</dbReference>
<dbReference type="OrthoDB" id="9799097at2"/>
<dbReference type="Pfam" id="PF04221">
    <property type="entry name" value="RelB"/>
    <property type="match status" value="1"/>
</dbReference>
<dbReference type="GeneID" id="98307054"/>
<dbReference type="Gene3D" id="1.10.1220.10">
    <property type="entry name" value="Met repressor-like"/>
    <property type="match status" value="1"/>
</dbReference>
<dbReference type="Proteomes" id="UP000051166">
    <property type="component" value="Unassembled WGS sequence"/>
</dbReference>
<keyword evidence="2" id="KW-1185">Reference proteome</keyword>
<sequence length="92" mass="10150">MANAATSSRINTRIDPVIKKKAQEQLAQHGLTMSEFMRVVVTTVANNGLPQYYGFPNKQVARSLTEVAEDLAGTTELKSATNKQELEQLLNE</sequence>
<proteinExistence type="predicted"/>
<accession>A0A0R1V439</accession>
<protein>
    <recommendedName>
        <fullName evidence="3">DNA-damage-inducible protein J</fullName>
    </recommendedName>
</protein>
<dbReference type="AlphaFoldDB" id="A0A0R1V439"/>
<dbReference type="EMBL" id="AZFQ01000010">
    <property type="protein sequence ID" value="KRM00349.1"/>
    <property type="molecule type" value="Genomic_DNA"/>
</dbReference>
<dbReference type="InterPro" id="IPR007337">
    <property type="entry name" value="RelB/DinJ"/>
</dbReference>
<dbReference type="GO" id="GO:0006355">
    <property type="term" value="P:regulation of DNA-templated transcription"/>
    <property type="evidence" value="ECO:0007669"/>
    <property type="project" value="InterPro"/>
</dbReference>
<dbReference type="PATRIC" id="fig|1423801.4.peg.1248"/>
<reference evidence="1 2" key="1">
    <citation type="journal article" date="2015" name="Genome Announc.">
        <title>Expanding the biotechnology potential of lactobacilli through comparative genomics of 213 strains and associated genera.</title>
        <authorList>
            <person name="Sun Z."/>
            <person name="Harris H.M."/>
            <person name="McCann A."/>
            <person name="Guo C."/>
            <person name="Argimon S."/>
            <person name="Zhang W."/>
            <person name="Yang X."/>
            <person name="Jeffery I.B."/>
            <person name="Cooney J.C."/>
            <person name="Kagawa T.F."/>
            <person name="Liu W."/>
            <person name="Song Y."/>
            <person name="Salvetti E."/>
            <person name="Wrobel A."/>
            <person name="Rasinkangas P."/>
            <person name="Parkhill J."/>
            <person name="Rea M.C."/>
            <person name="O'Sullivan O."/>
            <person name="Ritari J."/>
            <person name="Douillard F.P."/>
            <person name="Paul Ross R."/>
            <person name="Yang R."/>
            <person name="Briner A.E."/>
            <person name="Felis G.E."/>
            <person name="de Vos W.M."/>
            <person name="Barrangou R."/>
            <person name="Klaenhammer T.R."/>
            <person name="Caufield P.W."/>
            <person name="Cui Y."/>
            <person name="Zhang H."/>
            <person name="O'Toole P.W."/>
        </authorList>
    </citation>
    <scope>NUCLEOTIDE SEQUENCE [LARGE SCALE GENOMIC DNA]</scope>
    <source>
        <strain evidence="1 2">DSM 16230</strain>
    </source>
</reference>
<name>A0A0R1V439_9LACO</name>
<dbReference type="STRING" id="1423801.FD50_GL001224"/>
<evidence type="ECO:0008006" key="3">
    <source>
        <dbReference type="Google" id="ProtNLM"/>
    </source>
</evidence>